<dbReference type="InterPro" id="IPR011009">
    <property type="entry name" value="Kinase-like_dom_sf"/>
</dbReference>
<dbReference type="PANTHER" id="PTHR11584">
    <property type="entry name" value="SERINE/THREONINE PROTEIN KINASE"/>
    <property type="match status" value="1"/>
</dbReference>
<keyword evidence="3 6" id="KW-0547">Nucleotide-binding</keyword>
<proteinExistence type="predicted"/>
<dbReference type="PANTHER" id="PTHR11584:SF369">
    <property type="entry name" value="MITOGEN-ACTIVATED PROTEIN KINASE KINASE KINASE 19-RELATED"/>
    <property type="match status" value="1"/>
</dbReference>
<dbReference type="OrthoDB" id="9788659at2"/>
<dbReference type="SMART" id="SM00219">
    <property type="entry name" value="TyrKc"/>
    <property type="match status" value="1"/>
</dbReference>
<evidence type="ECO:0000256" key="6">
    <source>
        <dbReference type="PROSITE-ProRule" id="PRU10141"/>
    </source>
</evidence>
<keyword evidence="1 8" id="KW-0723">Serine/threonine-protein kinase</keyword>
<dbReference type="Proteomes" id="UP000002730">
    <property type="component" value="Chromosome"/>
</dbReference>
<evidence type="ECO:0000256" key="5">
    <source>
        <dbReference type="ARBA" id="ARBA00022840"/>
    </source>
</evidence>
<keyword evidence="5 6" id="KW-0067">ATP-binding</keyword>
<dbReference type="Pfam" id="PF00069">
    <property type="entry name" value="Pkinase"/>
    <property type="match status" value="1"/>
</dbReference>
<dbReference type="GO" id="GO:0004674">
    <property type="term" value="F:protein serine/threonine kinase activity"/>
    <property type="evidence" value="ECO:0007669"/>
    <property type="project" value="UniProtKB-KW"/>
</dbReference>
<evidence type="ECO:0000313" key="9">
    <source>
        <dbReference type="Proteomes" id="UP000002730"/>
    </source>
</evidence>
<accession>D9SQN2</accession>
<keyword evidence="9" id="KW-1185">Reference proteome</keyword>
<dbReference type="InterPro" id="IPR000719">
    <property type="entry name" value="Prot_kinase_dom"/>
</dbReference>
<evidence type="ECO:0000256" key="2">
    <source>
        <dbReference type="ARBA" id="ARBA00022679"/>
    </source>
</evidence>
<dbReference type="CDD" id="cd00180">
    <property type="entry name" value="PKc"/>
    <property type="match status" value="1"/>
</dbReference>
<dbReference type="PROSITE" id="PS50011">
    <property type="entry name" value="PROTEIN_KINASE_DOM"/>
    <property type="match status" value="1"/>
</dbReference>
<dbReference type="STRING" id="573061.Clocel_2526"/>
<evidence type="ECO:0000313" key="8">
    <source>
        <dbReference type="EMBL" id="ADL52238.1"/>
    </source>
</evidence>
<keyword evidence="4 8" id="KW-0418">Kinase</keyword>
<feature type="binding site" evidence="6">
    <location>
        <position position="46"/>
    </location>
    <ligand>
        <name>ATP</name>
        <dbReference type="ChEBI" id="CHEBI:30616"/>
    </ligand>
</feature>
<dbReference type="KEGG" id="ccb:Clocel_2526"/>
<organism evidence="8 9">
    <name type="scientific">Clostridium cellulovorans (strain ATCC 35296 / DSM 3052 / OCM 3 / 743B)</name>
    <dbReference type="NCBI Taxonomy" id="573061"/>
    <lineage>
        <taxon>Bacteria</taxon>
        <taxon>Bacillati</taxon>
        <taxon>Bacillota</taxon>
        <taxon>Clostridia</taxon>
        <taxon>Eubacteriales</taxon>
        <taxon>Clostridiaceae</taxon>
        <taxon>Clostridium</taxon>
    </lineage>
</organism>
<dbReference type="InterPro" id="IPR020635">
    <property type="entry name" value="Tyr_kinase_cat_dom"/>
</dbReference>
<evidence type="ECO:0000256" key="1">
    <source>
        <dbReference type="ARBA" id="ARBA00022527"/>
    </source>
</evidence>
<dbReference type="GO" id="GO:0005524">
    <property type="term" value="F:ATP binding"/>
    <property type="evidence" value="ECO:0007669"/>
    <property type="project" value="UniProtKB-UniRule"/>
</dbReference>
<dbReference type="EMBL" id="CP002160">
    <property type="protein sequence ID" value="ADL52238.1"/>
    <property type="molecule type" value="Genomic_DNA"/>
</dbReference>
<dbReference type="RefSeq" id="WP_013291774.1">
    <property type="nucleotide sequence ID" value="NC_014393.1"/>
</dbReference>
<dbReference type="AlphaFoldDB" id="D9SQN2"/>
<evidence type="ECO:0000256" key="3">
    <source>
        <dbReference type="ARBA" id="ARBA00022741"/>
    </source>
</evidence>
<dbReference type="GO" id="GO:0004713">
    <property type="term" value="F:protein tyrosine kinase activity"/>
    <property type="evidence" value="ECO:0007669"/>
    <property type="project" value="InterPro"/>
</dbReference>
<evidence type="ECO:0000259" key="7">
    <source>
        <dbReference type="PROSITE" id="PS50011"/>
    </source>
</evidence>
<keyword evidence="2" id="KW-0808">Transferase</keyword>
<dbReference type="HOGENOM" id="CLU_000288_135_5_9"/>
<dbReference type="PROSITE" id="PS00107">
    <property type="entry name" value="PROTEIN_KINASE_ATP"/>
    <property type="match status" value="1"/>
</dbReference>
<dbReference type="SUPFAM" id="SSF56112">
    <property type="entry name" value="Protein kinase-like (PK-like)"/>
    <property type="match status" value="1"/>
</dbReference>
<dbReference type="Gene3D" id="1.10.510.10">
    <property type="entry name" value="Transferase(Phosphotransferase) domain 1"/>
    <property type="match status" value="1"/>
</dbReference>
<feature type="domain" description="Protein kinase" evidence="7">
    <location>
        <begin position="17"/>
        <end position="247"/>
    </location>
</feature>
<dbReference type="eggNOG" id="COG0515">
    <property type="taxonomic scope" value="Bacteria"/>
</dbReference>
<evidence type="ECO:0000256" key="4">
    <source>
        <dbReference type="ARBA" id="ARBA00022777"/>
    </source>
</evidence>
<sequence length="247" mass="29200">MKLFTNIKYKNRRLGKYIVEKPLGEGRYGKCFLATSETGEKVVIKKFKLRIFEKNRRKSNDENVSEAVILSNLNDERIPELLGVINEKGFYGFVLEYKQGNTVKELLFKKNYKFSKEEFFSIGIQLIKIIEYIHSNGVVHRDIRTPNVLINDGKVYLIDFGLARWGDNKKYFFDLDYSFLGDFLLYLLYSASETKDKKTPRYKNVPWYDELNISNDQKLFIKRLLGIEERYKSINDIELDFIKAFNN</sequence>
<dbReference type="InterPro" id="IPR017441">
    <property type="entry name" value="Protein_kinase_ATP_BS"/>
</dbReference>
<gene>
    <name evidence="8" type="ordered locus">Clocel_2526</name>
</gene>
<name>D9SQN2_CLOC7</name>
<protein>
    <submittedName>
        <fullName evidence="8">Serine/threonine protein kinase</fullName>
    </submittedName>
</protein>
<reference evidence="8 9" key="1">
    <citation type="submission" date="2010-08" db="EMBL/GenBank/DDBJ databases">
        <title>Complete sequence of Clostridium cellulovorans 743B.</title>
        <authorList>
            <consortium name="US DOE Joint Genome Institute"/>
            <person name="Lucas S."/>
            <person name="Copeland A."/>
            <person name="Lapidus A."/>
            <person name="Cheng J.-F."/>
            <person name="Bruce D."/>
            <person name="Goodwin L."/>
            <person name="Pitluck S."/>
            <person name="Chertkov O."/>
            <person name="Detter J.C."/>
            <person name="Han C."/>
            <person name="Tapia R."/>
            <person name="Land M."/>
            <person name="Hauser L."/>
            <person name="Chang Y.-J."/>
            <person name="Jeffries C."/>
            <person name="Kyrpides N."/>
            <person name="Ivanova N."/>
            <person name="Mikhailova N."/>
            <person name="Hemme C.L."/>
            <person name="Woyke T."/>
        </authorList>
    </citation>
    <scope>NUCLEOTIDE SEQUENCE [LARGE SCALE GENOMIC DNA]</scope>
    <source>
        <strain evidence="9">ATCC 35296 / DSM 3052 / OCM 3 / 743B</strain>
    </source>
</reference>